<keyword evidence="1" id="KW-0040">ANK repeat</keyword>
<evidence type="ECO:0000313" key="2">
    <source>
        <dbReference type="EMBL" id="KAK3319738.1"/>
    </source>
</evidence>
<accession>A0AAE0I6V8</accession>
<evidence type="ECO:0008006" key="4">
    <source>
        <dbReference type="Google" id="ProtNLM"/>
    </source>
</evidence>
<evidence type="ECO:0000256" key="1">
    <source>
        <dbReference type="PROSITE-ProRule" id="PRU00023"/>
    </source>
</evidence>
<organism evidence="2 3">
    <name type="scientific">Cercophora scortea</name>
    <dbReference type="NCBI Taxonomy" id="314031"/>
    <lineage>
        <taxon>Eukaryota</taxon>
        <taxon>Fungi</taxon>
        <taxon>Dikarya</taxon>
        <taxon>Ascomycota</taxon>
        <taxon>Pezizomycotina</taxon>
        <taxon>Sordariomycetes</taxon>
        <taxon>Sordariomycetidae</taxon>
        <taxon>Sordariales</taxon>
        <taxon>Lasiosphaeriaceae</taxon>
        <taxon>Cercophora</taxon>
    </lineage>
</organism>
<dbReference type="InterPro" id="IPR002110">
    <property type="entry name" value="Ankyrin_rpt"/>
</dbReference>
<comment type="caution">
    <text evidence="2">The sequence shown here is derived from an EMBL/GenBank/DDBJ whole genome shotgun (WGS) entry which is preliminary data.</text>
</comment>
<dbReference type="PROSITE" id="PS50088">
    <property type="entry name" value="ANK_REPEAT"/>
    <property type="match status" value="1"/>
</dbReference>
<sequence>MEALGATASAIAIGQLVQGAGKALVKLNKLLKEVKDVPEDVQEKIDQLNIFIPLLQGIESQFNQPNVSEEVVHSPAMIVSLTHCTRAVRKLQDLVNDMDEEIKRTDGRRVKRKIAMAKIVLNKDTALRLEKKLKDAITILDLSLHHYTIALQHATHATQGAILRAVTMKTESENDDQEEDSALTEQLRGLAFIRKGCSCSNLRPKSYEPAFFGKVWREAAPDGNCCHYFFQMPSWLGMKVWEAELRMAPSGWQQFGAIRCYNVRPSSAPVFQYVENGMTDALFRLFDTHEASPFDRDESGRSLIYYAANNNHLNICRALLGLGLDICLDEKDHPNRMTAREITVMWSRSCEPENDPAFLAEKLAIIDLFHSVEYYHYSAEDTALLIAQGLNDGREGKWKAQILNHFQRRLVPTYFKLPLKVRLGAIRKTVQIRHESISTDFPDIMRTLLTAERRVSPEDVTASIREGISLLHTTAIAMAMGGADSWLHRGTSADDGSSEDRWPHFFRLASDVIRAATKQDLHAIEPMFSLSPGKHDDRYPWMGTALSSLLRGVRSEGHICGNWDENFDRHLKRWLKVLKECSVNLVDYGREELEILQRLRANKTGAIRRVVVEMKDWCGGGPMPDIPVELCGLKYGPDPDDWSLEWEIGPEIETDEEMERYLRWVDGVEPATEEEPTGCDGKVSMVVACHVPGEWVD</sequence>
<protein>
    <recommendedName>
        <fullName evidence="4">NACHT-NTPase and P-loop NTPases N-terminal domain-containing protein</fullName>
    </recommendedName>
</protein>
<proteinExistence type="predicted"/>
<name>A0AAE0I6V8_9PEZI</name>
<reference evidence="2" key="1">
    <citation type="journal article" date="2023" name="Mol. Phylogenet. Evol.">
        <title>Genome-scale phylogeny and comparative genomics of the fungal order Sordariales.</title>
        <authorList>
            <person name="Hensen N."/>
            <person name="Bonometti L."/>
            <person name="Westerberg I."/>
            <person name="Brannstrom I.O."/>
            <person name="Guillou S."/>
            <person name="Cros-Aarteil S."/>
            <person name="Calhoun S."/>
            <person name="Haridas S."/>
            <person name="Kuo A."/>
            <person name="Mondo S."/>
            <person name="Pangilinan J."/>
            <person name="Riley R."/>
            <person name="LaButti K."/>
            <person name="Andreopoulos B."/>
            <person name="Lipzen A."/>
            <person name="Chen C."/>
            <person name="Yan M."/>
            <person name="Daum C."/>
            <person name="Ng V."/>
            <person name="Clum A."/>
            <person name="Steindorff A."/>
            <person name="Ohm R.A."/>
            <person name="Martin F."/>
            <person name="Silar P."/>
            <person name="Natvig D.O."/>
            <person name="Lalanne C."/>
            <person name="Gautier V."/>
            <person name="Ament-Velasquez S.L."/>
            <person name="Kruys A."/>
            <person name="Hutchinson M.I."/>
            <person name="Powell A.J."/>
            <person name="Barry K."/>
            <person name="Miller A.N."/>
            <person name="Grigoriev I.V."/>
            <person name="Debuchy R."/>
            <person name="Gladieux P."/>
            <person name="Hiltunen Thoren M."/>
            <person name="Johannesson H."/>
        </authorList>
    </citation>
    <scope>NUCLEOTIDE SEQUENCE</scope>
    <source>
        <strain evidence="2">SMH4131-1</strain>
    </source>
</reference>
<dbReference type="Gene3D" id="1.25.40.20">
    <property type="entry name" value="Ankyrin repeat-containing domain"/>
    <property type="match status" value="1"/>
</dbReference>
<evidence type="ECO:0000313" key="3">
    <source>
        <dbReference type="Proteomes" id="UP001286456"/>
    </source>
</evidence>
<dbReference type="AlphaFoldDB" id="A0AAE0I6V8"/>
<gene>
    <name evidence="2" type="ORF">B0T19DRAFT_271025</name>
</gene>
<feature type="repeat" description="ANK" evidence="1">
    <location>
        <begin position="299"/>
        <end position="331"/>
    </location>
</feature>
<dbReference type="InterPro" id="IPR036770">
    <property type="entry name" value="Ankyrin_rpt-contain_sf"/>
</dbReference>
<dbReference type="SUPFAM" id="SSF48403">
    <property type="entry name" value="Ankyrin repeat"/>
    <property type="match status" value="1"/>
</dbReference>
<reference evidence="2" key="2">
    <citation type="submission" date="2023-06" db="EMBL/GenBank/DDBJ databases">
        <authorList>
            <consortium name="Lawrence Berkeley National Laboratory"/>
            <person name="Haridas S."/>
            <person name="Hensen N."/>
            <person name="Bonometti L."/>
            <person name="Westerberg I."/>
            <person name="Brannstrom I.O."/>
            <person name="Guillou S."/>
            <person name="Cros-Aarteil S."/>
            <person name="Calhoun S."/>
            <person name="Kuo A."/>
            <person name="Mondo S."/>
            <person name="Pangilinan J."/>
            <person name="Riley R."/>
            <person name="Labutti K."/>
            <person name="Andreopoulos B."/>
            <person name="Lipzen A."/>
            <person name="Chen C."/>
            <person name="Yanf M."/>
            <person name="Daum C."/>
            <person name="Ng V."/>
            <person name="Clum A."/>
            <person name="Steindorff A."/>
            <person name="Ohm R."/>
            <person name="Martin F."/>
            <person name="Silar P."/>
            <person name="Natvig D."/>
            <person name="Lalanne C."/>
            <person name="Gautier V."/>
            <person name="Ament-Velasquez S.L."/>
            <person name="Kruys A."/>
            <person name="Hutchinson M.I."/>
            <person name="Powell A.J."/>
            <person name="Barry K."/>
            <person name="Miller A.N."/>
            <person name="Grigoriev I.V."/>
            <person name="Debuchy R."/>
            <person name="Gladieux P."/>
            <person name="Thoren M.H."/>
            <person name="Johannesson H."/>
        </authorList>
    </citation>
    <scope>NUCLEOTIDE SEQUENCE</scope>
    <source>
        <strain evidence="2">SMH4131-1</strain>
    </source>
</reference>
<dbReference type="EMBL" id="JAUEPO010000006">
    <property type="protein sequence ID" value="KAK3319738.1"/>
    <property type="molecule type" value="Genomic_DNA"/>
</dbReference>
<keyword evidence="3" id="KW-1185">Reference proteome</keyword>
<dbReference type="Proteomes" id="UP001286456">
    <property type="component" value="Unassembled WGS sequence"/>
</dbReference>